<name>A0ABP9F6N2_9PSEU</name>
<keyword evidence="2" id="KW-1185">Reference proteome</keyword>
<sequence length="161" mass="17251">MSTPFHNIRQAVDAAEEVVEDLAMKYEAEIGALQAQIADLKAQVPSPASGPLGVPGEWVSKFSSLAELARRTGYPWGPQWSTNEGNREDQAYVPANVEHLPAIAGARSEAINLVAKRENSPVPATIVNNGVRGQLRDGRRSLPFTSGAVNTKGIAEARFGF</sequence>
<dbReference type="EMBL" id="BAABHQ010000028">
    <property type="protein sequence ID" value="GAA4895587.1"/>
    <property type="molecule type" value="Genomic_DNA"/>
</dbReference>
<accession>A0ABP9F6N2</accession>
<dbReference type="Proteomes" id="UP001500457">
    <property type="component" value="Unassembled WGS sequence"/>
</dbReference>
<organism evidence="1 2">
    <name type="scientific">Actinomycetospora straminea</name>
    <dbReference type="NCBI Taxonomy" id="663607"/>
    <lineage>
        <taxon>Bacteria</taxon>
        <taxon>Bacillati</taxon>
        <taxon>Actinomycetota</taxon>
        <taxon>Actinomycetes</taxon>
        <taxon>Pseudonocardiales</taxon>
        <taxon>Pseudonocardiaceae</taxon>
        <taxon>Actinomycetospora</taxon>
    </lineage>
</organism>
<reference evidence="2" key="1">
    <citation type="journal article" date="2019" name="Int. J. Syst. Evol. Microbiol.">
        <title>The Global Catalogue of Microorganisms (GCM) 10K type strain sequencing project: providing services to taxonomists for standard genome sequencing and annotation.</title>
        <authorList>
            <consortium name="The Broad Institute Genomics Platform"/>
            <consortium name="The Broad Institute Genome Sequencing Center for Infectious Disease"/>
            <person name="Wu L."/>
            <person name="Ma J."/>
        </authorList>
    </citation>
    <scope>NUCLEOTIDE SEQUENCE [LARGE SCALE GENOMIC DNA]</scope>
    <source>
        <strain evidence="2">JCM 17983</strain>
    </source>
</reference>
<evidence type="ECO:0000313" key="2">
    <source>
        <dbReference type="Proteomes" id="UP001500457"/>
    </source>
</evidence>
<comment type="caution">
    <text evidence="1">The sequence shown here is derived from an EMBL/GenBank/DDBJ whole genome shotgun (WGS) entry which is preliminary data.</text>
</comment>
<proteinExistence type="predicted"/>
<gene>
    <name evidence="1" type="ORF">GCM10023203_57390</name>
</gene>
<protein>
    <submittedName>
        <fullName evidence="1">Uncharacterized protein</fullName>
    </submittedName>
</protein>
<dbReference type="RefSeq" id="WP_274235261.1">
    <property type="nucleotide sequence ID" value="NZ_BAABHQ010000028.1"/>
</dbReference>
<evidence type="ECO:0000313" key="1">
    <source>
        <dbReference type="EMBL" id="GAA4895587.1"/>
    </source>
</evidence>